<feature type="region of interest" description="Disordered" evidence="7">
    <location>
        <begin position="1"/>
        <end position="542"/>
    </location>
</feature>
<evidence type="ECO:0000259" key="8">
    <source>
        <dbReference type="PROSITE" id="PS50103"/>
    </source>
</evidence>
<feature type="compositionally biased region" description="Acidic residues" evidence="7">
    <location>
        <begin position="113"/>
        <end position="125"/>
    </location>
</feature>
<feature type="zinc finger region" description="C3H1-type" evidence="6">
    <location>
        <begin position="542"/>
        <end position="570"/>
    </location>
</feature>
<feature type="compositionally biased region" description="Acidic residues" evidence="7">
    <location>
        <begin position="94"/>
        <end position="104"/>
    </location>
</feature>
<feature type="region of interest" description="Disordered" evidence="7">
    <location>
        <begin position="882"/>
        <end position="919"/>
    </location>
</feature>
<feature type="region of interest" description="Disordered" evidence="7">
    <location>
        <begin position="932"/>
        <end position="974"/>
    </location>
</feature>
<dbReference type="GO" id="GO:0008270">
    <property type="term" value="F:zinc ion binding"/>
    <property type="evidence" value="ECO:0007669"/>
    <property type="project" value="UniProtKB-KW"/>
</dbReference>
<feature type="compositionally biased region" description="Basic and acidic residues" evidence="7">
    <location>
        <begin position="392"/>
        <end position="422"/>
    </location>
</feature>
<feature type="compositionally biased region" description="Basic and acidic residues" evidence="7">
    <location>
        <begin position="527"/>
        <end position="542"/>
    </location>
</feature>
<evidence type="ECO:0000256" key="5">
    <source>
        <dbReference type="ARBA" id="ARBA00022833"/>
    </source>
</evidence>
<keyword evidence="2 6" id="KW-0479">Metal-binding</keyword>
<feature type="compositionally biased region" description="Low complexity" evidence="7">
    <location>
        <begin position="1244"/>
        <end position="1256"/>
    </location>
</feature>
<feature type="compositionally biased region" description="Low complexity" evidence="7">
    <location>
        <begin position="1279"/>
        <end position="1299"/>
    </location>
</feature>
<feature type="compositionally biased region" description="Acidic residues" evidence="7">
    <location>
        <begin position="949"/>
        <end position="964"/>
    </location>
</feature>
<feature type="compositionally biased region" description="Low complexity" evidence="7">
    <location>
        <begin position="932"/>
        <end position="946"/>
    </location>
</feature>
<feature type="compositionally biased region" description="Basic and acidic residues" evidence="7">
    <location>
        <begin position="965"/>
        <end position="974"/>
    </location>
</feature>
<evidence type="ECO:0000256" key="3">
    <source>
        <dbReference type="ARBA" id="ARBA00022737"/>
    </source>
</evidence>
<feature type="compositionally biased region" description="Polar residues" evidence="7">
    <location>
        <begin position="67"/>
        <end position="81"/>
    </location>
</feature>
<evidence type="ECO:0000313" key="10">
    <source>
        <dbReference type="Proteomes" id="UP000198287"/>
    </source>
</evidence>
<feature type="compositionally biased region" description="Basic and acidic residues" evidence="7">
    <location>
        <begin position="691"/>
        <end position="721"/>
    </location>
</feature>
<feature type="region of interest" description="Disordered" evidence="7">
    <location>
        <begin position="1075"/>
        <end position="1203"/>
    </location>
</feature>
<dbReference type="EMBL" id="LNIX01000007">
    <property type="protein sequence ID" value="OXA52275.1"/>
    <property type="molecule type" value="Genomic_DNA"/>
</dbReference>
<feature type="compositionally biased region" description="Polar residues" evidence="7">
    <location>
        <begin position="908"/>
        <end position="917"/>
    </location>
</feature>
<dbReference type="OrthoDB" id="411372at2759"/>
<feature type="zinc finger region" description="C3H1-type" evidence="6">
    <location>
        <begin position="572"/>
        <end position="599"/>
    </location>
</feature>
<reference evidence="9 10" key="1">
    <citation type="submission" date="2015-12" db="EMBL/GenBank/DDBJ databases">
        <title>The genome of Folsomia candida.</title>
        <authorList>
            <person name="Faddeeva A."/>
            <person name="Derks M.F."/>
            <person name="Anvar Y."/>
            <person name="Smit S."/>
            <person name="Van Straalen N."/>
            <person name="Roelofs D."/>
        </authorList>
    </citation>
    <scope>NUCLEOTIDE SEQUENCE [LARGE SCALE GENOMIC DNA]</scope>
    <source>
        <strain evidence="9 10">VU population</strain>
        <tissue evidence="9">Whole body</tissue>
    </source>
</reference>
<dbReference type="OMA" id="MMECCAK"/>
<feature type="compositionally biased region" description="Low complexity" evidence="7">
    <location>
        <begin position="1160"/>
        <end position="1171"/>
    </location>
</feature>
<feature type="compositionally biased region" description="Acidic residues" evidence="7">
    <location>
        <begin position="326"/>
        <end position="352"/>
    </location>
</feature>
<keyword evidence="3" id="KW-0677">Repeat</keyword>
<name>A0A226E3F9_FOLCA</name>
<feature type="region of interest" description="Disordered" evidence="7">
    <location>
        <begin position="1244"/>
        <end position="1314"/>
    </location>
</feature>
<feature type="compositionally biased region" description="Pro residues" evidence="7">
    <location>
        <begin position="884"/>
        <end position="893"/>
    </location>
</feature>
<feature type="region of interest" description="Disordered" evidence="7">
    <location>
        <begin position="673"/>
        <end position="784"/>
    </location>
</feature>
<dbReference type="InterPro" id="IPR045124">
    <property type="entry name" value="Su(sable)-like"/>
</dbReference>
<dbReference type="GO" id="GO:0005634">
    <property type="term" value="C:nucleus"/>
    <property type="evidence" value="ECO:0007669"/>
    <property type="project" value="TreeGrafter"/>
</dbReference>
<dbReference type="SMART" id="SM00356">
    <property type="entry name" value="ZnF_C3H1"/>
    <property type="match status" value="3"/>
</dbReference>
<feature type="compositionally biased region" description="Low complexity" evidence="7">
    <location>
        <begin position="989"/>
        <end position="998"/>
    </location>
</feature>
<keyword evidence="4 6" id="KW-0863">Zinc-finger</keyword>
<dbReference type="Gene3D" id="4.10.1000.10">
    <property type="entry name" value="Zinc finger, CCCH-type"/>
    <property type="match status" value="1"/>
</dbReference>
<evidence type="ECO:0000256" key="4">
    <source>
        <dbReference type="ARBA" id="ARBA00022771"/>
    </source>
</evidence>
<evidence type="ECO:0000256" key="1">
    <source>
        <dbReference type="ARBA" id="ARBA00022553"/>
    </source>
</evidence>
<keyword evidence="5 6" id="KW-0862">Zinc</keyword>
<feature type="region of interest" description="Disordered" evidence="7">
    <location>
        <begin position="987"/>
        <end position="1025"/>
    </location>
</feature>
<feature type="compositionally biased region" description="Basic and acidic residues" evidence="7">
    <location>
        <begin position="369"/>
        <end position="385"/>
    </location>
</feature>
<comment type="caution">
    <text evidence="9">The sequence shown here is derived from an EMBL/GenBank/DDBJ whole genome shotgun (WGS) entry which is preliminary data.</text>
</comment>
<feature type="compositionally biased region" description="Polar residues" evidence="7">
    <location>
        <begin position="1110"/>
        <end position="1122"/>
    </location>
</feature>
<dbReference type="PANTHER" id="PTHR13119">
    <property type="entry name" value="ZINC FINGER CCCH DOMAIN-CONTAINING PROTEI"/>
    <property type="match status" value="1"/>
</dbReference>
<keyword evidence="10" id="KW-1185">Reference proteome</keyword>
<dbReference type="SUPFAM" id="SSF90229">
    <property type="entry name" value="CCCH zinc finger"/>
    <property type="match status" value="2"/>
</dbReference>
<sequence length="1314" mass="145750">MMEHENENECTSTSTDDVEMMNSKSIAPSGNDITNSINDNDDRDSEVTSMNMKNGDSEEKIVVASDNEVNNDIISSSSPTNDIDDDNRVVNSPEPEDLTIDEGDSAVMHDDADANNEDNNEDVDMYSDICPAPVVIEKTETDEKESEQIDPLPLEKIADDESPSSPPLEKSEEDSPTSPPVDTTQDNPSSPPSHASPLQDGPLSPPAAADESQDGPSSPDEQVVRPSSAEIASPSPKPLNEDSSISSDFQKHEESILSQEDIISENNDDDDDDGNGDNKGSQSPDVSNLMIGTPISLEESQSQPSPPVLTVKKKAEKVLVVKKTDDDEEIEEGEDLEDGEIMDEEEEEQMEVDEVKQVAAVVVPPQRSSKKESSKSSSKSKDKSSDKKKREKEKENVDELDPVKRLLAEVREKDNREREEREKRRKEKKRSHKDDKEKPPKEKEVNTKKKKRRMTEEEEEGEEFLFVRGASPSAGPVGGSGDTENWDQIDDRRGGKRRRESDDGASPGHRHRRGGHEGSNSPTRANRIPDRPTSKRQERREPKSDVICAYFMQGKCQKSAEQCNFSHAAIPPRKMELCKFWMMECCAKKEKCLYLHNDFPCKYFHTGLVCRQADKCKFSHNPLSDVTKQVLLKHIETAPKEILGDFPRLNRTGALNLINKMEAKLKGLPYDEEENNENDMMQHGGPPHGHGGQEGHDRHGPPPDRHGHQDRHHDRSRETHRGHFGGPGHHDNSRGRRGGHDHRGGGDRGGGGGGPPDNHRGGDRDRRQSRWEQSQPTRGDQEKLQELMSEAGISGYYKDTMGGEEPSSRSNQGQPPLMSSVPTTQSQMFPPQMQNMQPPLLSMLPPFLPQMLSQGQGMPSAVNNPALASVLAQLQIPSSSIVPPNIPSFPPPIDTSSPSHQNDDNHSQNKPSESSIPDNLPKMQRELFQRIQQQQKKNQNKVQTQVSSEPEEPEENWYSDDEEEDSKKKEERKAEINDQISSVLNQIRQQTQQQQQQQSSNTKEPESLKTFFGDTDLRSNTASSSTDFKDIDLRTSSSLFKKVNILPATEINASLSSHEPMVYRAYVVVGAKEKPDYSSVRQTLTPQAILMDPRLGPRKRSNSIPAPESPTDQSSESVNQPLSIPDVTPVFDPRTMKSGNQPPGGAGGRGLLDTPNPFDSNSMSGMNMQMNDFNNPFNRDPRAQGGSNNPHQQQQPPPNPATAAQLAQNFAAVSALMQQQWPNGQPPIDPSSLFMLGFPFLPQAQGAGGNQPQNPGLDFNMMQNHGGMRMRPPFMPGNQSQQQQQPSAQSQQQAPPASSWERFNRGQGNLSPPL</sequence>
<feature type="region of interest" description="Disordered" evidence="7">
    <location>
        <begin position="796"/>
        <end position="825"/>
    </location>
</feature>
<protein>
    <submittedName>
        <fullName evidence="9">Protein suppressor of sable</fullName>
    </submittedName>
</protein>
<proteinExistence type="predicted"/>
<feature type="compositionally biased region" description="Acidic residues" evidence="7">
    <location>
        <begin position="262"/>
        <end position="275"/>
    </location>
</feature>
<feature type="domain" description="C3H1-type" evidence="8">
    <location>
        <begin position="600"/>
        <end position="623"/>
    </location>
</feature>
<dbReference type="InterPro" id="IPR036855">
    <property type="entry name" value="Znf_CCCH_sf"/>
</dbReference>
<evidence type="ECO:0000256" key="6">
    <source>
        <dbReference type="PROSITE-ProRule" id="PRU00723"/>
    </source>
</evidence>
<evidence type="ECO:0000313" key="9">
    <source>
        <dbReference type="EMBL" id="OXA52275.1"/>
    </source>
</evidence>
<dbReference type="STRING" id="158441.A0A226E3F9"/>
<evidence type="ECO:0000256" key="2">
    <source>
        <dbReference type="ARBA" id="ARBA00022723"/>
    </source>
</evidence>
<feature type="compositionally biased region" description="Low complexity" evidence="7">
    <location>
        <begin position="357"/>
        <end position="367"/>
    </location>
</feature>
<dbReference type="PANTHER" id="PTHR13119:SF12">
    <property type="entry name" value="PROTEIN SUPPRESSOR OF SABLE"/>
    <property type="match status" value="1"/>
</dbReference>
<feature type="domain" description="C3H1-type" evidence="8">
    <location>
        <begin position="542"/>
        <end position="570"/>
    </location>
</feature>
<feature type="compositionally biased region" description="Basic and acidic residues" evidence="7">
    <location>
        <begin position="432"/>
        <end position="447"/>
    </location>
</feature>
<organism evidence="9 10">
    <name type="scientific">Folsomia candida</name>
    <name type="common">Springtail</name>
    <dbReference type="NCBI Taxonomy" id="158441"/>
    <lineage>
        <taxon>Eukaryota</taxon>
        <taxon>Metazoa</taxon>
        <taxon>Ecdysozoa</taxon>
        <taxon>Arthropoda</taxon>
        <taxon>Hexapoda</taxon>
        <taxon>Collembola</taxon>
        <taxon>Entomobryomorpha</taxon>
        <taxon>Isotomoidea</taxon>
        <taxon>Isotomidae</taxon>
        <taxon>Proisotominae</taxon>
        <taxon>Folsomia</taxon>
    </lineage>
</organism>
<feature type="zinc finger region" description="C3H1-type" evidence="6">
    <location>
        <begin position="600"/>
        <end position="623"/>
    </location>
</feature>
<dbReference type="InterPro" id="IPR054361">
    <property type="entry name" value="Znf-CCCH_ZC3H4/6/8"/>
</dbReference>
<dbReference type="GO" id="GO:0003723">
    <property type="term" value="F:RNA binding"/>
    <property type="evidence" value="ECO:0007669"/>
    <property type="project" value="InterPro"/>
</dbReference>
<dbReference type="Pfam" id="PF22623">
    <property type="entry name" value="zf-CCCH_9"/>
    <property type="match status" value="1"/>
</dbReference>
<dbReference type="InterPro" id="IPR000571">
    <property type="entry name" value="Znf_CCCH"/>
</dbReference>
<evidence type="ECO:0000256" key="7">
    <source>
        <dbReference type="SAM" id="MobiDB-lite"/>
    </source>
</evidence>
<feature type="domain" description="C3H1-type" evidence="8">
    <location>
        <begin position="572"/>
        <end position="599"/>
    </location>
</feature>
<gene>
    <name evidence="9" type="ORF">Fcan01_13077</name>
</gene>
<keyword evidence="1" id="KW-0597">Phosphoprotein</keyword>
<feature type="compositionally biased region" description="Basic and acidic residues" evidence="7">
    <location>
        <begin position="757"/>
        <end position="770"/>
    </location>
</feature>
<dbReference type="GO" id="GO:0045892">
    <property type="term" value="P:negative regulation of DNA-templated transcription"/>
    <property type="evidence" value="ECO:0007669"/>
    <property type="project" value="InterPro"/>
</dbReference>
<dbReference type="Proteomes" id="UP000198287">
    <property type="component" value="Unassembled WGS sequence"/>
</dbReference>
<accession>A0A226E3F9</accession>
<dbReference type="PROSITE" id="PS50103">
    <property type="entry name" value="ZF_C3H1"/>
    <property type="match status" value="3"/>
</dbReference>
<feature type="compositionally biased region" description="Basic and acidic residues" evidence="7">
    <location>
        <begin position="316"/>
        <end position="325"/>
    </location>
</feature>